<feature type="domain" description="Dienelactone hydrolase" evidence="2">
    <location>
        <begin position="49"/>
        <end position="264"/>
    </location>
</feature>
<reference evidence="3" key="1">
    <citation type="submission" date="2023-06" db="EMBL/GenBank/DDBJ databases">
        <title>Genomic of Parafulvivirga corallium.</title>
        <authorList>
            <person name="Wang G."/>
        </authorList>
    </citation>
    <scope>NUCLEOTIDE SEQUENCE</scope>
    <source>
        <strain evidence="3">BMA10</strain>
    </source>
</reference>
<keyword evidence="4" id="KW-1185">Reference proteome</keyword>
<comment type="caution">
    <text evidence="3">The sequence shown here is derived from an EMBL/GenBank/DDBJ whole genome shotgun (WGS) entry which is preliminary data.</text>
</comment>
<evidence type="ECO:0000313" key="3">
    <source>
        <dbReference type="EMBL" id="MDN5203769.1"/>
    </source>
</evidence>
<dbReference type="Proteomes" id="UP001172082">
    <property type="component" value="Unassembled WGS sequence"/>
</dbReference>
<proteinExistence type="predicted"/>
<dbReference type="Pfam" id="PF01738">
    <property type="entry name" value="DLH"/>
    <property type="match status" value="1"/>
</dbReference>
<dbReference type="InterPro" id="IPR051049">
    <property type="entry name" value="Dienelactone_hydrolase-like"/>
</dbReference>
<dbReference type="PANTHER" id="PTHR46623:SF6">
    <property type="entry name" value="ALPHA_BETA-HYDROLASES SUPERFAMILY PROTEIN"/>
    <property type="match status" value="1"/>
</dbReference>
<protein>
    <submittedName>
        <fullName evidence="3">Dienelactone hydrolase family protein</fullName>
        <ecNumber evidence="3">3.1.-.-</ecNumber>
    </submittedName>
</protein>
<evidence type="ECO:0000313" key="4">
    <source>
        <dbReference type="Proteomes" id="UP001172082"/>
    </source>
</evidence>
<keyword evidence="3" id="KW-0378">Hydrolase</keyword>
<dbReference type="Gene3D" id="3.40.50.1820">
    <property type="entry name" value="alpha/beta hydrolase"/>
    <property type="match status" value="1"/>
</dbReference>
<dbReference type="RefSeq" id="WP_346753792.1">
    <property type="nucleotide sequence ID" value="NZ_JAUJEA010000008.1"/>
</dbReference>
<name>A0ABT8KSR1_9BACT</name>
<gene>
    <name evidence="3" type="ORF">QQ008_20430</name>
</gene>
<accession>A0ABT8KSR1</accession>
<sequence>MKKLTLILSALFMSSLTMAQQEWAKKQLEESPRHHEWVKVKYGDRVVESFLVYPEVSNKATVVIVIHENRGLNDWARSIADQIAGEGYIAIAPDLLTGSGPNGGKTSDFASSDDARNAIYQLSQDQVTADLKAIQNYASTLPAANGKVAVIGFCWGGSQSFRYATNQSDLQAAIVCYGRAPQEEQVFESITAPVYGFYGGNDARVNATIESTTANMKAAGKHYEPVIYDGAGHGFIRSGEMPNAGAANKKGREEAWKRLKKILAAL</sequence>
<feature type="chain" id="PRO_5046430948" evidence="1">
    <location>
        <begin position="20"/>
        <end position="266"/>
    </location>
</feature>
<evidence type="ECO:0000259" key="2">
    <source>
        <dbReference type="Pfam" id="PF01738"/>
    </source>
</evidence>
<evidence type="ECO:0000256" key="1">
    <source>
        <dbReference type="SAM" id="SignalP"/>
    </source>
</evidence>
<dbReference type="InterPro" id="IPR029058">
    <property type="entry name" value="AB_hydrolase_fold"/>
</dbReference>
<organism evidence="3 4">
    <name type="scientific">Splendidivirga corallicola</name>
    <dbReference type="NCBI Taxonomy" id="3051826"/>
    <lineage>
        <taxon>Bacteria</taxon>
        <taxon>Pseudomonadati</taxon>
        <taxon>Bacteroidota</taxon>
        <taxon>Cytophagia</taxon>
        <taxon>Cytophagales</taxon>
        <taxon>Splendidivirgaceae</taxon>
        <taxon>Splendidivirga</taxon>
    </lineage>
</organism>
<keyword evidence="1" id="KW-0732">Signal</keyword>
<dbReference type="InterPro" id="IPR002925">
    <property type="entry name" value="Dienelactn_hydro"/>
</dbReference>
<feature type="signal peptide" evidence="1">
    <location>
        <begin position="1"/>
        <end position="19"/>
    </location>
</feature>
<dbReference type="EMBL" id="JAUJEA010000008">
    <property type="protein sequence ID" value="MDN5203769.1"/>
    <property type="molecule type" value="Genomic_DNA"/>
</dbReference>
<dbReference type="GO" id="GO:0016787">
    <property type="term" value="F:hydrolase activity"/>
    <property type="evidence" value="ECO:0007669"/>
    <property type="project" value="UniProtKB-KW"/>
</dbReference>
<dbReference type="PANTHER" id="PTHR46623">
    <property type="entry name" value="CARBOXYMETHYLENEBUTENOLIDASE-RELATED"/>
    <property type="match status" value="1"/>
</dbReference>
<dbReference type="EC" id="3.1.-.-" evidence="3"/>
<dbReference type="SUPFAM" id="SSF53474">
    <property type="entry name" value="alpha/beta-Hydrolases"/>
    <property type="match status" value="1"/>
</dbReference>